<dbReference type="Proteomes" id="UP000051952">
    <property type="component" value="Unassembled WGS sequence"/>
</dbReference>
<feature type="region of interest" description="Disordered" evidence="11">
    <location>
        <begin position="34"/>
        <end position="92"/>
    </location>
</feature>
<evidence type="ECO:0000256" key="5">
    <source>
        <dbReference type="ARBA" id="ARBA00023054"/>
    </source>
</evidence>
<organism evidence="12 13">
    <name type="scientific">Bodo saltans</name>
    <name type="common">Flagellated protozoan</name>
    <dbReference type="NCBI Taxonomy" id="75058"/>
    <lineage>
        <taxon>Eukaryota</taxon>
        <taxon>Discoba</taxon>
        <taxon>Euglenozoa</taxon>
        <taxon>Kinetoplastea</taxon>
        <taxon>Metakinetoplastina</taxon>
        <taxon>Eubodonida</taxon>
        <taxon>Bodonidae</taxon>
        <taxon>Bodo</taxon>
    </lineage>
</organism>
<dbReference type="InterPro" id="IPR008805">
    <property type="entry name" value="RIB43A"/>
</dbReference>
<dbReference type="PANTHER" id="PTHR14517:SF6">
    <property type="entry name" value="RE41410P"/>
    <property type="match status" value="1"/>
</dbReference>
<comment type="similarity">
    <text evidence="2">Belongs to the RIB43A family.</text>
</comment>
<evidence type="ECO:0000313" key="12">
    <source>
        <dbReference type="EMBL" id="CUE78854.1"/>
    </source>
</evidence>
<keyword evidence="6" id="KW-0969">Cilium</keyword>
<dbReference type="AlphaFoldDB" id="A0A0S4INL6"/>
<evidence type="ECO:0000256" key="8">
    <source>
        <dbReference type="ARBA" id="ARBA00023273"/>
    </source>
</evidence>
<evidence type="ECO:0000256" key="4">
    <source>
        <dbReference type="ARBA" id="ARBA00022846"/>
    </source>
</evidence>
<evidence type="ECO:0000256" key="11">
    <source>
        <dbReference type="SAM" id="MobiDB-lite"/>
    </source>
</evidence>
<dbReference type="PANTHER" id="PTHR14517">
    <property type="entry name" value="RIB43A-RELATED"/>
    <property type="match status" value="1"/>
</dbReference>
<keyword evidence="5 10" id="KW-0175">Coiled coil</keyword>
<dbReference type="VEuPathDB" id="TriTrypDB:BSAL_56350"/>
<dbReference type="OMA" id="NLCRAIN"/>
<keyword evidence="8" id="KW-0966">Cell projection</keyword>
<accession>A0A0S4INL6</accession>
<proteinExistence type="inferred from homology"/>
<protein>
    <submittedName>
        <fullName evidence="12">Flagellar protofilament ribbon protein, putative</fullName>
    </submittedName>
</protein>
<feature type="compositionally biased region" description="Basic and acidic residues" evidence="11">
    <location>
        <begin position="35"/>
        <end position="61"/>
    </location>
</feature>
<evidence type="ECO:0000256" key="3">
    <source>
        <dbReference type="ARBA" id="ARBA00022490"/>
    </source>
</evidence>
<dbReference type="Pfam" id="PF05914">
    <property type="entry name" value="RIB43A"/>
    <property type="match status" value="1"/>
</dbReference>
<comment type="subcellular location">
    <subcellularLocation>
        <location evidence="1">Cytoplasm</location>
        <location evidence="1">Cytoskeleton</location>
        <location evidence="1">Flagellum axoneme</location>
    </subcellularLocation>
</comment>
<evidence type="ECO:0000256" key="6">
    <source>
        <dbReference type="ARBA" id="ARBA00023069"/>
    </source>
</evidence>
<keyword evidence="4 12" id="KW-0282">Flagellum</keyword>
<evidence type="ECO:0000256" key="10">
    <source>
        <dbReference type="SAM" id="Coils"/>
    </source>
</evidence>
<evidence type="ECO:0000256" key="2">
    <source>
        <dbReference type="ARBA" id="ARBA00006875"/>
    </source>
</evidence>
<sequence length="303" mass="36253">MDKHACVLQKEANEIRTRREKDVVDFRTTFQKKQAARDYDLEDPKRVTTDIPGRVHDDDPRNGPSGLQKFSGENLDASNRRRVQQQQIKDWSQQQIDEKLAKKWMEAEGNRTFEDRVEETNFRTYQVEQNIAAQRRQRDVSQAEFNKALAEQKRREALRDKNIRTKQNVEEIYNMLDSDFLNEQEGTVTSLGELIKSERFRGFTDDKRKKILEEQERQREELRQRKLQDAEDERQFAQQEQMQLRMANALDRQRNRERRTELELLNAERRSQAVDASERKKNLDKVYENAVGENYFKHWGNCL</sequence>
<keyword evidence="3" id="KW-0963">Cytoplasm</keyword>
<dbReference type="OrthoDB" id="429119at2759"/>
<name>A0A0S4INL6_BODSA</name>
<evidence type="ECO:0000256" key="9">
    <source>
        <dbReference type="ARBA" id="ARBA00046435"/>
    </source>
</evidence>
<evidence type="ECO:0000313" key="13">
    <source>
        <dbReference type="Proteomes" id="UP000051952"/>
    </source>
</evidence>
<reference evidence="13" key="1">
    <citation type="submission" date="2015-09" db="EMBL/GenBank/DDBJ databases">
        <authorList>
            <consortium name="Pathogen Informatics"/>
        </authorList>
    </citation>
    <scope>NUCLEOTIDE SEQUENCE [LARGE SCALE GENOMIC DNA]</scope>
    <source>
        <strain evidence="13">Lake Konstanz</strain>
    </source>
</reference>
<dbReference type="EMBL" id="CYKH01000195">
    <property type="protein sequence ID" value="CUE78854.1"/>
    <property type="molecule type" value="Genomic_DNA"/>
</dbReference>
<gene>
    <name evidence="12" type="ORF">BSAL_56350</name>
</gene>
<comment type="subunit">
    <text evidence="9">Microtubule inner protein component of sperm flagellar doublet microtubules.</text>
</comment>
<evidence type="ECO:0000256" key="7">
    <source>
        <dbReference type="ARBA" id="ARBA00023212"/>
    </source>
</evidence>
<keyword evidence="13" id="KW-1185">Reference proteome</keyword>
<keyword evidence="7" id="KW-0206">Cytoskeleton</keyword>
<evidence type="ECO:0000256" key="1">
    <source>
        <dbReference type="ARBA" id="ARBA00004611"/>
    </source>
</evidence>
<feature type="coiled-coil region" evidence="10">
    <location>
        <begin position="205"/>
        <end position="270"/>
    </location>
</feature>